<dbReference type="EMBL" id="JARQZJ010000098">
    <property type="protein sequence ID" value="KAK9886147.1"/>
    <property type="molecule type" value="Genomic_DNA"/>
</dbReference>
<protein>
    <submittedName>
        <fullName evidence="2">Uncharacterized protein</fullName>
    </submittedName>
</protein>
<proteinExistence type="predicted"/>
<dbReference type="Proteomes" id="UP001431783">
    <property type="component" value="Unassembled WGS sequence"/>
</dbReference>
<name>A0AAW1V081_9CUCU</name>
<evidence type="ECO:0000313" key="2">
    <source>
        <dbReference type="EMBL" id="KAK9886147.1"/>
    </source>
</evidence>
<keyword evidence="3" id="KW-1185">Reference proteome</keyword>
<gene>
    <name evidence="2" type="ORF">WA026_014935</name>
</gene>
<evidence type="ECO:0000256" key="1">
    <source>
        <dbReference type="SAM" id="MobiDB-lite"/>
    </source>
</evidence>
<feature type="region of interest" description="Disordered" evidence="1">
    <location>
        <begin position="209"/>
        <end position="240"/>
    </location>
</feature>
<reference evidence="2 3" key="1">
    <citation type="submission" date="2023-03" db="EMBL/GenBank/DDBJ databases">
        <title>Genome insight into feeding habits of ladybird beetles.</title>
        <authorList>
            <person name="Li H.-S."/>
            <person name="Huang Y.-H."/>
            <person name="Pang H."/>
        </authorList>
    </citation>
    <scope>NUCLEOTIDE SEQUENCE [LARGE SCALE GENOMIC DNA]</scope>
    <source>
        <strain evidence="2">SYSU_2023b</strain>
        <tissue evidence="2">Whole body</tissue>
    </source>
</reference>
<organism evidence="2 3">
    <name type="scientific">Henosepilachna vigintioctopunctata</name>
    <dbReference type="NCBI Taxonomy" id="420089"/>
    <lineage>
        <taxon>Eukaryota</taxon>
        <taxon>Metazoa</taxon>
        <taxon>Ecdysozoa</taxon>
        <taxon>Arthropoda</taxon>
        <taxon>Hexapoda</taxon>
        <taxon>Insecta</taxon>
        <taxon>Pterygota</taxon>
        <taxon>Neoptera</taxon>
        <taxon>Endopterygota</taxon>
        <taxon>Coleoptera</taxon>
        <taxon>Polyphaga</taxon>
        <taxon>Cucujiformia</taxon>
        <taxon>Coccinelloidea</taxon>
        <taxon>Coccinellidae</taxon>
        <taxon>Epilachninae</taxon>
        <taxon>Epilachnini</taxon>
        <taxon>Henosepilachna</taxon>
    </lineage>
</organism>
<accession>A0AAW1V081</accession>
<dbReference type="AlphaFoldDB" id="A0AAW1V081"/>
<sequence>MLWTLFHYYKMQEIECSSKTDTDNMAPYISKYESPMSSRSTSPCGPENFAKNDVQDCSKYVSDDEISVGCPSPISHSNCNDSRSRNHSADEEYANDCRCPTEPEVEDYFKPLKKLKMAEPDRQISPTMDVDEHSNSGVKSFSIADILNHKPAKTQPTRIVRPWDVDPELDAQQRLESFHRQLTVQKLALLRPEFAAFNASYASETASDRSSSVASDCCSPDIVSPTAQRQRPQGKQPGATPLDALFQMTSKRSIPVRGRVVQYFKDYNKVQQIQQDLRVIKGEDKKLPHLKISCYYTATDNEIMAAPIANIRKVRD</sequence>
<comment type="caution">
    <text evidence="2">The sequence shown here is derived from an EMBL/GenBank/DDBJ whole genome shotgun (WGS) entry which is preliminary data.</text>
</comment>
<evidence type="ECO:0000313" key="3">
    <source>
        <dbReference type="Proteomes" id="UP001431783"/>
    </source>
</evidence>